<sequence>MRKVFLILYFPFFSFFYISTSFCRLRSELPLFHRSLFSLDLLLHFVDLQVLRSASLLRLHT</sequence>
<dbReference type="AlphaFoldDB" id="A0A0A9H283"/>
<proteinExistence type="predicted"/>
<dbReference type="EMBL" id="GBRH01166561">
    <property type="protein sequence ID" value="JAE31335.1"/>
    <property type="molecule type" value="Transcribed_RNA"/>
</dbReference>
<reference evidence="1" key="2">
    <citation type="journal article" date="2015" name="Data Brief">
        <title>Shoot transcriptome of the giant reed, Arundo donax.</title>
        <authorList>
            <person name="Barrero R.A."/>
            <person name="Guerrero F.D."/>
            <person name="Moolhuijzen P."/>
            <person name="Goolsby J.A."/>
            <person name="Tidwell J."/>
            <person name="Bellgard S.E."/>
            <person name="Bellgard M.I."/>
        </authorList>
    </citation>
    <scope>NUCLEOTIDE SEQUENCE</scope>
    <source>
        <tissue evidence="1">Shoot tissue taken approximately 20 cm above the soil surface</tissue>
    </source>
</reference>
<organism evidence="1">
    <name type="scientific">Arundo donax</name>
    <name type="common">Giant reed</name>
    <name type="synonym">Donax arundinaceus</name>
    <dbReference type="NCBI Taxonomy" id="35708"/>
    <lineage>
        <taxon>Eukaryota</taxon>
        <taxon>Viridiplantae</taxon>
        <taxon>Streptophyta</taxon>
        <taxon>Embryophyta</taxon>
        <taxon>Tracheophyta</taxon>
        <taxon>Spermatophyta</taxon>
        <taxon>Magnoliopsida</taxon>
        <taxon>Liliopsida</taxon>
        <taxon>Poales</taxon>
        <taxon>Poaceae</taxon>
        <taxon>PACMAD clade</taxon>
        <taxon>Arundinoideae</taxon>
        <taxon>Arundineae</taxon>
        <taxon>Arundo</taxon>
    </lineage>
</organism>
<accession>A0A0A9H283</accession>
<protein>
    <submittedName>
        <fullName evidence="1">Uncharacterized protein</fullName>
    </submittedName>
</protein>
<evidence type="ECO:0000313" key="1">
    <source>
        <dbReference type="EMBL" id="JAE31335.1"/>
    </source>
</evidence>
<name>A0A0A9H283_ARUDO</name>
<reference evidence="1" key="1">
    <citation type="submission" date="2014-09" db="EMBL/GenBank/DDBJ databases">
        <authorList>
            <person name="Magalhaes I.L.F."/>
            <person name="Oliveira U."/>
            <person name="Santos F.R."/>
            <person name="Vidigal T.H.D.A."/>
            <person name="Brescovit A.D."/>
            <person name="Santos A.J."/>
        </authorList>
    </citation>
    <scope>NUCLEOTIDE SEQUENCE</scope>
    <source>
        <tissue evidence="1">Shoot tissue taken approximately 20 cm above the soil surface</tissue>
    </source>
</reference>